<keyword evidence="4" id="KW-1133">Transmembrane helix</keyword>
<dbReference type="SUPFAM" id="SSF57302">
    <property type="entry name" value="Snake toxin-like"/>
    <property type="match status" value="1"/>
</dbReference>
<dbReference type="OrthoDB" id="69842at2759"/>
<keyword evidence="3 4" id="KW-0472">Membrane</keyword>
<name>E2CA15_HARSA</name>
<dbReference type="GO" id="GO:0016020">
    <property type="term" value="C:membrane"/>
    <property type="evidence" value="ECO:0007669"/>
    <property type="project" value="UniProtKB-SubCell"/>
</dbReference>
<dbReference type="Proteomes" id="UP000008237">
    <property type="component" value="Unassembled WGS sequence"/>
</dbReference>
<comment type="subcellular location">
    <subcellularLocation>
        <location evidence="1">Membrane</location>
    </subcellularLocation>
</comment>
<evidence type="ECO:0000256" key="5">
    <source>
        <dbReference type="SAM" id="SignalP"/>
    </source>
</evidence>
<feature type="domain" description="Activin types I and II receptor" evidence="6">
    <location>
        <begin position="32"/>
        <end position="107"/>
    </location>
</feature>
<evidence type="ECO:0000256" key="2">
    <source>
        <dbReference type="ARBA" id="ARBA00022729"/>
    </source>
</evidence>
<evidence type="ECO:0000256" key="1">
    <source>
        <dbReference type="ARBA" id="ARBA00004370"/>
    </source>
</evidence>
<dbReference type="InterPro" id="IPR045860">
    <property type="entry name" value="Snake_toxin-like_sf"/>
</dbReference>
<dbReference type="GO" id="GO:0004675">
    <property type="term" value="F:transmembrane receptor protein serine/threonine kinase activity"/>
    <property type="evidence" value="ECO:0007669"/>
    <property type="project" value="InterPro"/>
</dbReference>
<feature type="signal peptide" evidence="5">
    <location>
        <begin position="1"/>
        <end position="30"/>
    </location>
</feature>
<evidence type="ECO:0000256" key="3">
    <source>
        <dbReference type="ARBA" id="ARBA00023136"/>
    </source>
</evidence>
<reference evidence="7 8" key="1">
    <citation type="journal article" date="2010" name="Science">
        <title>Genomic comparison of the ants Camponotus floridanus and Harpegnathos saltator.</title>
        <authorList>
            <person name="Bonasio R."/>
            <person name="Zhang G."/>
            <person name="Ye C."/>
            <person name="Mutti N.S."/>
            <person name="Fang X."/>
            <person name="Qin N."/>
            <person name="Donahue G."/>
            <person name="Yang P."/>
            <person name="Li Q."/>
            <person name="Li C."/>
            <person name="Zhang P."/>
            <person name="Huang Z."/>
            <person name="Berger S.L."/>
            <person name="Reinberg D."/>
            <person name="Wang J."/>
            <person name="Liebig J."/>
        </authorList>
    </citation>
    <scope>NUCLEOTIDE SEQUENCE [LARGE SCALE GENOMIC DNA]</scope>
    <source>
        <strain evidence="7 8">R22 G/1</strain>
    </source>
</reference>
<dbReference type="InterPro" id="IPR000472">
    <property type="entry name" value="Activin_recp"/>
</dbReference>
<dbReference type="InParanoid" id="E2CA15"/>
<dbReference type="CDD" id="cd23598">
    <property type="entry name" value="TFP_LU_ECD_Babo"/>
    <property type="match status" value="1"/>
</dbReference>
<feature type="transmembrane region" description="Helical" evidence="4">
    <location>
        <begin position="151"/>
        <end position="172"/>
    </location>
</feature>
<dbReference type="EMBL" id="GL453920">
    <property type="protein sequence ID" value="EFN75170.1"/>
    <property type="molecule type" value="Genomic_DNA"/>
</dbReference>
<dbReference type="AlphaFoldDB" id="E2CA15"/>
<evidence type="ECO:0000313" key="8">
    <source>
        <dbReference type="Proteomes" id="UP000008237"/>
    </source>
</evidence>
<keyword evidence="7" id="KW-0675">Receptor</keyword>
<evidence type="ECO:0000313" key="7">
    <source>
        <dbReference type="EMBL" id="EFN75170.1"/>
    </source>
</evidence>
<gene>
    <name evidence="7" type="ORF">EAI_08829</name>
</gene>
<dbReference type="STRING" id="610380.E2CA15"/>
<protein>
    <submittedName>
        <fullName evidence="7">TGF-beta receptor type-1</fullName>
    </submittedName>
</protein>
<organism evidence="8">
    <name type="scientific">Harpegnathos saltator</name>
    <name type="common">Jerdon's jumping ant</name>
    <dbReference type="NCBI Taxonomy" id="610380"/>
    <lineage>
        <taxon>Eukaryota</taxon>
        <taxon>Metazoa</taxon>
        <taxon>Ecdysozoa</taxon>
        <taxon>Arthropoda</taxon>
        <taxon>Hexapoda</taxon>
        <taxon>Insecta</taxon>
        <taxon>Pterygota</taxon>
        <taxon>Neoptera</taxon>
        <taxon>Endopterygota</taxon>
        <taxon>Hymenoptera</taxon>
        <taxon>Apocrita</taxon>
        <taxon>Aculeata</taxon>
        <taxon>Formicoidea</taxon>
        <taxon>Formicidae</taxon>
        <taxon>Ponerinae</taxon>
        <taxon>Ponerini</taxon>
        <taxon>Harpegnathos</taxon>
    </lineage>
</organism>
<keyword evidence="8" id="KW-1185">Reference proteome</keyword>
<keyword evidence="2 5" id="KW-0732">Signal</keyword>
<sequence length="173" mass="19559">MRDVRDGGGMASLLALALFCFFHASCPVDGLLKCYCDICADTNYTCETDGYCFASTSLENEVVTHARRCVHKQLSSSQPEPFILCMTSDSRNMTFVIECCNQDYCNRYLKPQLHPRNKEGTIQTDLEVTKTLQVARAFAATLLFLLSSLPLFFSLFSLFFFYVSLFLSLVLFL</sequence>
<keyword evidence="4" id="KW-0812">Transmembrane</keyword>
<accession>E2CA15</accession>
<evidence type="ECO:0000259" key="6">
    <source>
        <dbReference type="Pfam" id="PF01064"/>
    </source>
</evidence>
<evidence type="ECO:0000256" key="4">
    <source>
        <dbReference type="SAM" id="Phobius"/>
    </source>
</evidence>
<dbReference type="Gene3D" id="2.10.60.10">
    <property type="entry name" value="CD59"/>
    <property type="match status" value="1"/>
</dbReference>
<dbReference type="Pfam" id="PF01064">
    <property type="entry name" value="Activin_recp"/>
    <property type="match status" value="1"/>
</dbReference>
<feature type="chain" id="PRO_5003158656" evidence="5">
    <location>
        <begin position="31"/>
        <end position="173"/>
    </location>
</feature>
<proteinExistence type="predicted"/>